<dbReference type="InterPro" id="IPR036291">
    <property type="entry name" value="NAD(P)-bd_dom_sf"/>
</dbReference>
<dbReference type="PROSITE" id="PS01224">
    <property type="entry name" value="ARGC"/>
    <property type="match status" value="1"/>
</dbReference>
<evidence type="ECO:0000313" key="10">
    <source>
        <dbReference type="EMBL" id="PIP19292.1"/>
    </source>
</evidence>
<keyword evidence="3 7" id="KW-0028">Amino-acid biosynthesis</keyword>
<dbReference type="Gene3D" id="3.30.360.10">
    <property type="entry name" value="Dihydrodipicolinate Reductase, domain 2"/>
    <property type="match status" value="1"/>
</dbReference>
<gene>
    <name evidence="7" type="primary">argC</name>
    <name evidence="10" type="ORF">COX41_03630</name>
</gene>
<sequence length="340" mass="37647">MVDVGIVGVTGYTGQELIRILLNHPEVRISGLFSKSSYNKSIQSVFPEFASRLDLVCVKPDIKDICAKCDLVFLALPHTVSMKLVPSLLYAGKKVIDLSAAYRLKDVKDYAKFYEVKHKDISGLKEAVYGLPELYRNEIKAARLVANPGCYPTAAILSLAPLVAFNIADFSSIIIDAKSGVSGAGKKMVEAFLFSEVNEDFRAYKVGVHQHTPEINQELSKLGGKKINVVFVPHLLPLNRGILETIYVKKDKKGRGRGKDLIELYKKFYKKEPFVRIRAEGQLPKIKDVVGTNFCDIGIKEDGDNVIVISAIDNLLKGASGQAVQNMNIMYGFREYTGLL</sequence>
<keyword evidence="4 7" id="KW-0521">NADP</keyword>
<organism evidence="10 11">
    <name type="scientific">Candidatus Sherwoodlollariibacterium unditelluris</name>
    <dbReference type="NCBI Taxonomy" id="1974757"/>
    <lineage>
        <taxon>Bacteria</taxon>
        <taxon>Pseudomonadati</taxon>
        <taxon>Candidatus Omnitrophota</taxon>
        <taxon>Candidatus Sherwoodlollariibacterium</taxon>
    </lineage>
</organism>
<evidence type="ECO:0000256" key="7">
    <source>
        <dbReference type="HAMAP-Rule" id="MF_00150"/>
    </source>
</evidence>
<dbReference type="EC" id="1.2.1.38" evidence="7"/>
<dbReference type="GO" id="GO:0051287">
    <property type="term" value="F:NAD binding"/>
    <property type="evidence" value="ECO:0007669"/>
    <property type="project" value="InterPro"/>
</dbReference>
<dbReference type="EMBL" id="PCRK01000090">
    <property type="protein sequence ID" value="PIP19292.1"/>
    <property type="molecule type" value="Genomic_DNA"/>
</dbReference>
<comment type="similarity">
    <text evidence="7">Belongs to the NAGSA dehydrogenase family. Type 1 subfamily.</text>
</comment>
<dbReference type="AlphaFoldDB" id="A0A2G9YJF6"/>
<dbReference type="InterPro" id="IPR023013">
    <property type="entry name" value="AGPR_AS"/>
</dbReference>
<dbReference type="SUPFAM" id="SSF55347">
    <property type="entry name" value="Glyceraldehyde-3-phosphate dehydrogenase-like, C-terminal domain"/>
    <property type="match status" value="1"/>
</dbReference>
<evidence type="ECO:0000256" key="2">
    <source>
        <dbReference type="ARBA" id="ARBA00022571"/>
    </source>
</evidence>
<dbReference type="FunFam" id="3.30.360.10:FF:000014">
    <property type="entry name" value="N-acetyl-gamma-glutamyl-phosphate reductase"/>
    <property type="match status" value="1"/>
</dbReference>
<dbReference type="Pfam" id="PF01118">
    <property type="entry name" value="Semialdhyde_dh"/>
    <property type="match status" value="1"/>
</dbReference>
<dbReference type="UniPathway" id="UPA00068">
    <property type="reaction ID" value="UER00108"/>
</dbReference>
<dbReference type="CDD" id="cd23934">
    <property type="entry name" value="AGPR_1_C"/>
    <property type="match status" value="1"/>
</dbReference>
<dbReference type="Proteomes" id="UP000231292">
    <property type="component" value="Unassembled WGS sequence"/>
</dbReference>
<feature type="active site" evidence="7 8">
    <location>
        <position position="150"/>
    </location>
</feature>
<evidence type="ECO:0000256" key="4">
    <source>
        <dbReference type="ARBA" id="ARBA00022857"/>
    </source>
</evidence>
<keyword evidence="2 7" id="KW-0055">Arginine biosynthesis</keyword>
<dbReference type="GO" id="GO:0006526">
    <property type="term" value="P:L-arginine biosynthetic process"/>
    <property type="evidence" value="ECO:0007669"/>
    <property type="project" value="UniProtKB-UniRule"/>
</dbReference>
<dbReference type="GO" id="GO:0003942">
    <property type="term" value="F:N-acetyl-gamma-glutamyl-phosphate reductase activity"/>
    <property type="evidence" value="ECO:0007669"/>
    <property type="project" value="UniProtKB-UniRule"/>
</dbReference>
<comment type="caution">
    <text evidence="10">The sequence shown here is derived from an EMBL/GenBank/DDBJ whole genome shotgun (WGS) entry which is preliminary data.</text>
</comment>
<protein>
    <recommendedName>
        <fullName evidence="7">N-acetyl-gamma-glutamyl-phosphate reductase</fullName>
        <shortName evidence="7">AGPR</shortName>
        <ecNumber evidence="7">1.2.1.38</ecNumber>
    </recommendedName>
    <alternativeName>
        <fullName evidence="7">N-acetyl-glutamate semialdehyde dehydrogenase</fullName>
        <shortName evidence="7">NAGSA dehydrogenase</shortName>
    </alternativeName>
</protein>
<evidence type="ECO:0000256" key="8">
    <source>
        <dbReference type="PROSITE-ProRule" id="PRU10010"/>
    </source>
</evidence>
<evidence type="ECO:0000313" key="11">
    <source>
        <dbReference type="Proteomes" id="UP000231292"/>
    </source>
</evidence>
<dbReference type="InterPro" id="IPR058924">
    <property type="entry name" value="AGPR_dimerisation_dom"/>
</dbReference>
<reference evidence="10 11" key="1">
    <citation type="submission" date="2017-09" db="EMBL/GenBank/DDBJ databases">
        <title>Depth-based differentiation of microbial function through sediment-hosted aquifers and enrichment of novel symbionts in the deep terrestrial subsurface.</title>
        <authorList>
            <person name="Probst A.J."/>
            <person name="Ladd B."/>
            <person name="Jarett J.K."/>
            <person name="Geller-Mcgrath D.E."/>
            <person name="Sieber C.M."/>
            <person name="Emerson J.B."/>
            <person name="Anantharaman K."/>
            <person name="Thomas B.C."/>
            <person name="Malmstrom R."/>
            <person name="Stieglmeier M."/>
            <person name="Klingl A."/>
            <person name="Woyke T."/>
            <person name="Ryan C.M."/>
            <person name="Banfield J.F."/>
        </authorList>
    </citation>
    <scope>NUCLEOTIDE SEQUENCE [LARGE SCALE GENOMIC DNA]</scope>
    <source>
        <strain evidence="10">CG23_combo_of_CG06-09_8_20_14_all_41_10</strain>
    </source>
</reference>
<dbReference type="InterPro" id="IPR000706">
    <property type="entry name" value="AGPR_type-1"/>
</dbReference>
<dbReference type="SMART" id="SM00859">
    <property type="entry name" value="Semialdhyde_dh"/>
    <property type="match status" value="1"/>
</dbReference>
<comment type="function">
    <text evidence="7">Catalyzes the NADPH-dependent reduction of N-acetyl-5-glutamyl phosphate to yield N-acetyl-L-glutamate 5-semialdehyde.</text>
</comment>
<dbReference type="CDD" id="cd17895">
    <property type="entry name" value="AGPR_1_N"/>
    <property type="match status" value="1"/>
</dbReference>
<evidence type="ECO:0000256" key="6">
    <source>
        <dbReference type="ARBA" id="ARBA00050557"/>
    </source>
</evidence>
<keyword evidence="7" id="KW-0963">Cytoplasm</keyword>
<dbReference type="PANTHER" id="PTHR32338:SF10">
    <property type="entry name" value="N-ACETYL-GAMMA-GLUTAMYL-PHOSPHATE REDUCTASE, CHLOROPLASTIC-RELATED"/>
    <property type="match status" value="1"/>
</dbReference>
<comment type="pathway">
    <text evidence="1 7">Amino-acid biosynthesis; L-arginine biosynthesis; N(2)-acetyl-L-ornithine from L-glutamate: step 3/4.</text>
</comment>
<comment type="subcellular location">
    <subcellularLocation>
        <location evidence="7">Cytoplasm</location>
    </subcellularLocation>
</comment>
<dbReference type="InterPro" id="IPR000534">
    <property type="entry name" value="Semialdehyde_DH_NAD-bd"/>
</dbReference>
<accession>A0A2G9YJF6</accession>
<evidence type="ECO:0000259" key="9">
    <source>
        <dbReference type="SMART" id="SM00859"/>
    </source>
</evidence>
<name>A0A2G9YJF6_9BACT</name>
<comment type="catalytic activity">
    <reaction evidence="6 7">
        <text>N-acetyl-L-glutamate 5-semialdehyde + phosphate + NADP(+) = N-acetyl-L-glutamyl 5-phosphate + NADPH + H(+)</text>
        <dbReference type="Rhea" id="RHEA:21588"/>
        <dbReference type="ChEBI" id="CHEBI:15378"/>
        <dbReference type="ChEBI" id="CHEBI:29123"/>
        <dbReference type="ChEBI" id="CHEBI:43474"/>
        <dbReference type="ChEBI" id="CHEBI:57783"/>
        <dbReference type="ChEBI" id="CHEBI:57936"/>
        <dbReference type="ChEBI" id="CHEBI:58349"/>
        <dbReference type="EC" id="1.2.1.38"/>
    </reaction>
</comment>
<keyword evidence="5 7" id="KW-0560">Oxidoreductase</keyword>
<dbReference type="Gene3D" id="3.40.50.720">
    <property type="entry name" value="NAD(P)-binding Rossmann-like Domain"/>
    <property type="match status" value="1"/>
</dbReference>
<proteinExistence type="inferred from homology"/>
<dbReference type="NCBIfam" id="TIGR01850">
    <property type="entry name" value="argC"/>
    <property type="match status" value="1"/>
</dbReference>
<evidence type="ECO:0000256" key="1">
    <source>
        <dbReference type="ARBA" id="ARBA00004862"/>
    </source>
</evidence>
<dbReference type="PANTHER" id="PTHR32338">
    <property type="entry name" value="N-ACETYL-GAMMA-GLUTAMYL-PHOSPHATE REDUCTASE, CHLOROPLASTIC-RELATED-RELATED"/>
    <property type="match status" value="1"/>
</dbReference>
<dbReference type="GO" id="GO:0005737">
    <property type="term" value="C:cytoplasm"/>
    <property type="evidence" value="ECO:0007669"/>
    <property type="project" value="UniProtKB-SubCell"/>
</dbReference>
<dbReference type="GO" id="GO:0070401">
    <property type="term" value="F:NADP+ binding"/>
    <property type="evidence" value="ECO:0007669"/>
    <property type="project" value="InterPro"/>
</dbReference>
<dbReference type="HAMAP" id="MF_00150">
    <property type="entry name" value="ArgC_type1"/>
    <property type="match status" value="1"/>
</dbReference>
<dbReference type="Pfam" id="PF22698">
    <property type="entry name" value="Semialdhyde_dhC_1"/>
    <property type="match status" value="1"/>
</dbReference>
<feature type="domain" description="Semialdehyde dehydrogenase NAD-binding" evidence="9">
    <location>
        <begin position="3"/>
        <end position="142"/>
    </location>
</feature>
<dbReference type="SUPFAM" id="SSF51735">
    <property type="entry name" value="NAD(P)-binding Rossmann-fold domains"/>
    <property type="match status" value="1"/>
</dbReference>
<dbReference type="InterPro" id="IPR050085">
    <property type="entry name" value="AGPR"/>
</dbReference>
<evidence type="ECO:0000256" key="3">
    <source>
        <dbReference type="ARBA" id="ARBA00022605"/>
    </source>
</evidence>
<evidence type="ECO:0000256" key="5">
    <source>
        <dbReference type="ARBA" id="ARBA00023002"/>
    </source>
</evidence>